<gene>
    <name evidence="1" type="ORF">MarDSR_339</name>
</gene>
<protein>
    <submittedName>
        <fullName evidence="1">Uncharacterized protein</fullName>
    </submittedName>
</protein>
<reference evidence="1" key="1">
    <citation type="submission" date="2023-07" db="EMBL/GenBank/DDBJ databases">
        <authorList>
            <person name="Xia Y."/>
        </authorList>
    </citation>
    <scope>NUCLEOTIDE SEQUENCE</scope>
    <source>
        <strain evidence="1">E</strain>
    </source>
</reference>
<proteinExistence type="predicted"/>
<accession>A0AA96ENL4</accession>
<sequence length="53" mass="6415">MERVWMDREAFEKAKKKYLKKKVQNSQDVPRELDFLVFEVPEKQASFSCCIIF</sequence>
<organism evidence="1">
    <name type="scientific">Marseillevirus sp</name>
    <dbReference type="NCBI Taxonomy" id="2809551"/>
    <lineage>
        <taxon>Viruses</taxon>
        <taxon>Varidnaviria</taxon>
        <taxon>Bamfordvirae</taxon>
        <taxon>Nucleocytoviricota</taxon>
        <taxon>Megaviricetes</taxon>
        <taxon>Pimascovirales</taxon>
        <taxon>Pimascovirales incertae sedis</taxon>
        <taxon>Marseilleviridae</taxon>
        <taxon>Marseillevirus</taxon>
    </lineage>
</organism>
<name>A0AA96ENL4_9VIRU</name>
<evidence type="ECO:0000313" key="1">
    <source>
        <dbReference type="EMBL" id="WNL50378.1"/>
    </source>
</evidence>
<dbReference type="EMBL" id="OR343189">
    <property type="protein sequence ID" value="WNL50378.1"/>
    <property type="molecule type" value="Genomic_DNA"/>
</dbReference>